<dbReference type="EMBL" id="CAJJDN010000114">
    <property type="protein sequence ID" value="CAD8117647.1"/>
    <property type="molecule type" value="Genomic_DNA"/>
</dbReference>
<evidence type="ECO:0000313" key="4">
    <source>
        <dbReference type="Proteomes" id="UP000692954"/>
    </source>
</evidence>
<keyword evidence="4" id="KW-1185">Reference proteome</keyword>
<proteinExistence type="predicted"/>
<accession>A0A8S1QSP9</accession>
<feature type="transmembrane region" description="Helical" evidence="1">
    <location>
        <begin position="51"/>
        <end position="73"/>
    </location>
</feature>
<dbReference type="PROSITE" id="PS50011">
    <property type="entry name" value="PROTEIN_KINASE_DOM"/>
    <property type="match status" value="1"/>
</dbReference>
<dbReference type="Pfam" id="PF00069">
    <property type="entry name" value="Pkinase"/>
    <property type="match status" value="1"/>
</dbReference>
<protein>
    <recommendedName>
        <fullName evidence="2">Protein kinase domain-containing protein</fullName>
    </recommendedName>
</protein>
<dbReference type="InterPro" id="IPR000719">
    <property type="entry name" value="Prot_kinase_dom"/>
</dbReference>
<keyword evidence="1" id="KW-0812">Transmembrane</keyword>
<keyword evidence="1" id="KW-1133">Transmembrane helix</keyword>
<dbReference type="AlphaFoldDB" id="A0A8S1QSP9"/>
<dbReference type="GO" id="GO:0005524">
    <property type="term" value="F:ATP binding"/>
    <property type="evidence" value="ECO:0007669"/>
    <property type="project" value="InterPro"/>
</dbReference>
<keyword evidence="1" id="KW-0472">Membrane</keyword>
<evidence type="ECO:0000313" key="3">
    <source>
        <dbReference type="EMBL" id="CAD8117647.1"/>
    </source>
</evidence>
<sequence length="144" mass="17138">MFKFKLIDYGSRLHFDDLPQFSLVNYIQYEKKMEKTTTLNYTKSYQNIEPWVIDIWTLGCVIVEILYGIPLWLSNKIIIQHHDKDLIQFAVINRAFDQIIEKNKGDLEIRLLLKEMLTIDPDQRIAPCTIIEFLQTTKERLTTE</sequence>
<dbReference type="Proteomes" id="UP000692954">
    <property type="component" value="Unassembled WGS sequence"/>
</dbReference>
<gene>
    <name evidence="3" type="ORF">PSON_ATCC_30995.1.T1140137</name>
</gene>
<feature type="domain" description="Protein kinase" evidence="2">
    <location>
        <begin position="1"/>
        <end position="141"/>
    </location>
</feature>
<comment type="caution">
    <text evidence="3">The sequence shown here is derived from an EMBL/GenBank/DDBJ whole genome shotgun (WGS) entry which is preliminary data.</text>
</comment>
<organism evidence="3 4">
    <name type="scientific">Paramecium sonneborni</name>
    <dbReference type="NCBI Taxonomy" id="65129"/>
    <lineage>
        <taxon>Eukaryota</taxon>
        <taxon>Sar</taxon>
        <taxon>Alveolata</taxon>
        <taxon>Ciliophora</taxon>
        <taxon>Intramacronucleata</taxon>
        <taxon>Oligohymenophorea</taxon>
        <taxon>Peniculida</taxon>
        <taxon>Parameciidae</taxon>
        <taxon>Paramecium</taxon>
    </lineage>
</organism>
<reference evidence="3" key="1">
    <citation type="submission" date="2021-01" db="EMBL/GenBank/DDBJ databases">
        <authorList>
            <consortium name="Genoscope - CEA"/>
            <person name="William W."/>
        </authorList>
    </citation>
    <scope>NUCLEOTIDE SEQUENCE</scope>
</reference>
<evidence type="ECO:0000259" key="2">
    <source>
        <dbReference type="PROSITE" id="PS50011"/>
    </source>
</evidence>
<evidence type="ECO:0000256" key="1">
    <source>
        <dbReference type="SAM" id="Phobius"/>
    </source>
</evidence>
<name>A0A8S1QSP9_9CILI</name>
<dbReference type="OrthoDB" id="10264738at2759"/>
<dbReference type="GO" id="GO:0004672">
    <property type="term" value="F:protein kinase activity"/>
    <property type="evidence" value="ECO:0007669"/>
    <property type="project" value="InterPro"/>
</dbReference>